<keyword evidence="2" id="KW-1185">Reference proteome</keyword>
<protein>
    <submittedName>
        <fullName evidence="1">Uncharacterized protein</fullName>
    </submittedName>
</protein>
<dbReference type="Proteomes" id="UP000586947">
    <property type="component" value="Unassembled WGS sequence"/>
</dbReference>
<name>A0A840VWH2_9ACTN</name>
<accession>A0A840VWH2</accession>
<dbReference type="AlphaFoldDB" id="A0A840VWH2"/>
<gene>
    <name evidence="1" type="ORF">HNR20_001445</name>
</gene>
<sequence length="46" mass="5037">MRRAPNPSVRAAVATVRPSVREYRLGVGGRHALELMPQTNRPEAAP</sequence>
<comment type="caution">
    <text evidence="1">The sequence shown here is derived from an EMBL/GenBank/DDBJ whole genome shotgun (WGS) entry which is preliminary data.</text>
</comment>
<evidence type="ECO:0000313" key="2">
    <source>
        <dbReference type="Proteomes" id="UP000586947"/>
    </source>
</evidence>
<dbReference type="EMBL" id="JACHDP010000001">
    <property type="protein sequence ID" value="MBB5476940.1"/>
    <property type="molecule type" value="Genomic_DNA"/>
</dbReference>
<proteinExistence type="predicted"/>
<evidence type="ECO:0000313" key="1">
    <source>
        <dbReference type="EMBL" id="MBB5476940.1"/>
    </source>
</evidence>
<organism evidence="1 2">
    <name type="scientific">Micromonospora parathelypteridis</name>
    <dbReference type="NCBI Taxonomy" id="1839617"/>
    <lineage>
        <taxon>Bacteria</taxon>
        <taxon>Bacillati</taxon>
        <taxon>Actinomycetota</taxon>
        <taxon>Actinomycetes</taxon>
        <taxon>Micromonosporales</taxon>
        <taxon>Micromonosporaceae</taxon>
        <taxon>Micromonospora</taxon>
    </lineage>
</organism>
<reference evidence="1 2" key="1">
    <citation type="submission" date="2020-08" db="EMBL/GenBank/DDBJ databases">
        <title>Sequencing the genomes of 1000 actinobacteria strains.</title>
        <authorList>
            <person name="Klenk H.-P."/>
        </authorList>
    </citation>
    <scope>NUCLEOTIDE SEQUENCE [LARGE SCALE GENOMIC DNA]</scope>
    <source>
        <strain evidence="1 2">DSM 103125</strain>
    </source>
</reference>